<evidence type="ECO:0000256" key="1">
    <source>
        <dbReference type="ARBA" id="ARBA00023015"/>
    </source>
</evidence>
<sequence length="194" mass="22256">MSNLLFYTDDNLIGQSILHYMVDNEINITTLGYQEIAGRTCAPQSGTIIINVIHKDISAARTVALLNRLRMYLTHCTLLVLIVKSDLASLCRELLDLENVFILTENASCSDLSAIFKHPLTAREYQRLYTRRKLTTREQQVLALMIANHNNKQIAELLNIDYKTAHTHRASIMRKLGMNNSQMMNKRIVNMFRC</sequence>
<dbReference type="PATRIC" id="fig|545.12.peg.957"/>
<dbReference type="Gene3D" id="1.10.10.10">
    <property type="entry name" value="Winged helix-like DNA-binding domain superfamily/Winged helix DNA-binding domain"/>
    <property type="match status" value="1"/>
</dbReference>
<feature type="domain" description="HTH luxR-type" evidence="4">
    <location>
        <begin position="127"/>
        <end position="192"/>
    </location>
</feature>
<dbReference type="PANTHER" id="PTHR44688">
    <property type="entry name" value="DNA-BINDING TRANSCRIPTIONAL ACTIVATOR DEVR_DOSR"/>
    <property type="match status" value="1"/>
</dbReference>
<dbReference type="PANTHER" id="PTHR44688:SF16">
    <property type="entry name" value="DNA-BINDING TRANSCRIPTIONAL ACTIVATOR DEVR_DOSR"/>
    <property type="match status" value="1"/>
</dbReference>
<dbReference type="SUPFAM" id="SSF46894">
    <property type="entry name" value="C-terminal effector domain of the bipartite response regulators"/>
    <property type="match status" value="1"/>
</dbReference>
<dbReference type="GO" id="GO:0006355">
    <property type="term" value="P:regulation of DNA-templated transcription"/>
    <property type="evidence" value="ECO:0007669"/>
    <property type="project" value="InterPro"/>
</dbReference>
<proteinExistence type="predicted"/>
<keyword evidence="1" id="KW-0805">Transcription regulation</keyword>
<dbReference type="Pfam" id="PF00196">
    <property type="entry name" value="GerE"/>
    <property type="match status" value="1"/>
</dbReference>
<keyword evidence="2" id="KW-0238">DNA-binding</keyword>
<name>A0A078LC84_CITKO</name>
<dbReference type="PRINTS" id="PR00038">
    <property type="entry name" value="HTHLUXR"/>
</dbReference>
<evidence type="ECO:0000313" key="5">
    <source>
        <dbReference type="EMBL" id="CDZ82867.1"/>
    </source>
</evidence>
<evidence type="ECO:0000256" key="3">
    <source>
        <dbReference type="ARBA" id="ARBA00023163"/>
    </source>
</evidence>
<dbReference type="InterPro" id="IPR036388">
    <property type="entry name" value="WH-like_DNA-bd_sf"/>
</dbReference>
<accession>A0A078LC84</accession>
<dbReference type="CDD" id="cd06170">
    <property type="entry name" value="LuxR_C_like"/>
    <property type="match status" value="1"/>
</dbReference>
<organism evidence="5">
    <name type="scientific">Citrobacter koseri</name>
    <name type="common">Citrobacter diversus</name>
    <dbReference type="NCBI Taxonomy" id="545"/>
    <lineage>
        <taxon>Bacteria</taxon>
        <taxon>Pseudomonadati</taxon>
        <taxon>Pseudomonadota</taxon>
        <taxon>Gammaproteobacteria</taxon>
        <taxon>Enterobacterales</taxon>
        <taxon>Enterobacteriaceae</taxon>
        <taxon>Citrobacter</taxon>
    </lineage>
</organism>
<dbReference type="EMBL" id="LK931336">
    <property type="protein sequence ID" value="CDZ82867.1"/>
    <property type="molecule type" value="Genomic_DNA"/>
</dbReference>
<dbReference type="AlphaFoldDB" id="A0A078LC84"/>
<dbReference type="InterPro" id="IPR000792">
    <property type="entry name" value="Tscrpt_reg_LuxR_C"/>
</dbReference>
<dbReference type="InterPro" id="IPR016032">
    <property type="entry name" value="Sig_transdc_resp-reg_C-effctor"/>
</dbReference>
<evidence type="ECO:0000256" key="2">
    <source>
        <dbReference type="ARBA" id="ARBA00023125"/>
    </source>
</evidence>
<keyword evidence="3" id="KW-0804">Transcription</keyword>
<protein>
    <submittedName>
        <fullName evidence="5">Response regulator FixJ</fullName>
    </submittedName>
</protein>
<gene>
    <name evidence="5" type="ORF">BN1086_00961</name>
</gene>
<dbReference type="SMART" id="SM00421">
    <property type="entry name" value="HTH_LUXR"/>
    <property type="match status" value="1"/>
</dbReference>
<dbReference type="GO" id="GO:0003677">
    <property type="term" value="F:DNA binding"/>
    <property type="evidence" value="ECO:0007669"/>
    <property type="project" value="UniProtKB-KW"/>
</dbReference>
<evidence type="ECO:0000259" key="4">
    <source>
        <dbReference type="PROSITE" id="PS50043"/>
    </source>
</evidence>
<reference evidence="5" key="1">
    <citation type="submission" date="2014-06" db="EMBL/GenBank/DDBJ databases">
        <authorList>
            <person name="Urmite Genomes Urmite Genomes"/>
        </authorList>
    </citation>
    <scope>NUCLEOTIDE SEQUENCE</scope>
</reference>
<dbReference type="PROSITE" id="PS50043">
    <property type="entry name" value="HTH_LUXR_2"/>
    <property type="match status" value="1"/>
</dbReference>